<dbReference type="Gene3D" id="3.30.559.10">
    <property type="entry name" value="Chloramphenicol acetyltransferase-like domain"/>
    <property type="match status" value="2"/>
</dbReference>
<dbReference type="KEGG" id="acel:acsn021_37570"/>
<dbReference type="Pfam" id="PF00501">
    <property type="entry name" value="AMP-binding"/>
    <property type="match status" value="1"/>
</dbReference>
<dbReference type="GO" id="GO:0003824">
    <property type="term" value="F:catalytic activity"/>
    <property type="evidence" value="ECO:0007669"/>
    <property type="project" value="InterPro"/>
</dbReference>
<dbReference type="Gene3D" id="3.40.50.980">
    <property type="match status" value="2"/>
</dbReference>
<dbReference type="InterPro" id="IPR000873">
    <property type="entry name" value="AMP-dep_synth/lig_dom"/>
</dbReference>
<dbReference type="InterPro" id="IPR010060">
    <property type="entry name" value="NRPS_synth"/>
</dbReference>
<dbReference type="InterPro" id="IPR009081">
    <property type="entry name" value="PP-bd_ACP"/>
</dbReference>
<dbReference type="SUPFAM" id="SSF47336">
    <property type="entry name" value="ACP-like"/>
    <property type="match status" value="1"/>
</dbReference>
<dbReference type="SUPFAM" id="SSF56801">
    <property type="entry name" value="Acetyl-CoA synthetase-like"/>
    <property type="match status" value="1"/>
</dbReference>
<dbReference type="NCBIfam" id="TIGR01733">
    <property type="entry name" value="AA-adenyl-dom"/>
    <property type="match status" value="1"/>
</dbReference>
<accession>A0A6S6RBB1</accession>
<dbReference type="PANTHER" id="PTHR45398">
    <property type="match status" value="1"/>
</dbReference>
<dbReference type="Gene3D" id="2.30.38.10">
    <property type="entry name" value="Luciferase, Domain 3"/>
    <property type="match status" value="1"/>
</dbReference>
<dbReference type="InterPro" id="IPR006162">
    <property type="entry name" value="Ppantetheine_attach_site"/>
</dbReference>
<evidence type="ECO:0000256" key="1">
    <source>
        <dbReference type="ARBA" id="ARBA00001957"/>
    </source>
</evidence>
<organism evidence="5 6">
    <name type="scientific">Anaerocolumna cellulosilytica</name>
    <dbReference type="NCBI Taxonomy" id="433286"/>
    <lineage>
        <taxon>Bacteria</taxon>
        <taxon>Bacillati</taxon>
        <taxon>Bacillota</taxon>
        <taxon>Clostridia</taxon>
        <taxon>Lachnospirales</taxon>
        <taxon>Lachnospiraceae</taxon>
        <taxon>Anaerocolumna</taxon>
    </lineage>
</organism>
<keyword evidence="3" id="KW-0597">Phosphoprotein</keyword>
<dbReference type="RefSeq" id="WP_184091592.1">
    <property type="nucleotide sequence ID" value="NZ_AP023367.1"/>
</dbReference>
<dbReference type="InterPro" id="IPR001242">
    <property type="entry name" value="Condensation_dom"/>
</dbReference>
<gene>
    <name evidence="5" type="ORF">acsn021_37570</name>
</gene>
<reference evidence="5 6" key="1">
    <citation type="journal article" date="2016" name="Int. J. Syst. Evol. Microbiol.">
        <title>Descriptions of Anaerotaenia torta gen. nov., sp. nov. and Anaerocolumna cellulosilytica gen. nov., sp. nov. isolated from a methanogenic reactor of cattle waste.</title>
        <authorList>
            <person name="Uek A."/>
            <person name="Ohtaki Y."/>
            <person name="Kaku N."/>
            <person name="Ueki K."/>
        </authorList>
    </citation>
    <scope>NUCLEOTIDE SEQUENCE [LARGE SCALE GENOMIC DNA]</scope>
    <source>
        <strain evidence="5 6">SN021</strain>
    </source>
</reference>
<dbReference type="EMBL" id="AP023367">
    <property type="protein sequence ID" value="BCJ96188.1"/>
    <property type="molecule type" value="Genomic_DNA"/>
</dbReference>
<dbReference type="PANTHER" id="PTHR45398:SF1">
    <property type="entry name" value="ENZYME, PUTATIVE (JCVI)-RELATED"/>
    <property type="match status" value="1"/>
</dbReference>
<protein>
    <submittedName>
        <fullName evidence="5">Uncharacterized protein</fullName>
    </submittedName>
</protein>
<name>A0A6S6RBB1_9FIRM</name>
<dbReference type="NCBIfam" id="TIGR01720">
    <property type="entry name" value="NRPS-para261"/>
    <property type="match status" value="1"/>
</dbReference>
<dbReference type="Gene3D" id="3.30.559.30">
    <property type="entry name" value="Nonribosomal peptide synthetase, condensation domain"/>
    <property type="match status" value="2"/>
</dbReference>
<dbReference type="GO" id="GO:0017000">
    <property type="term" value="P:antibiotic biosynthetic process"/>
    <property type="evidence" value="ECO:0007669"/>
    <property type="project" value="UniProtKB-KW"/>
</dbReference>
<dbReference type="InterPro" id="IPR010071">
    <property type="entry name" value="AA_adenyl_dom"/>
</dbReference>
<proteinExistence type="predicted"/>
<sequence length="1504" mass="174407">MNSLNYNDNKILYPLTHPQKRIWYIEKIYPGTSLYNIGGTVRIKGDIDFCILEESINALIKNNDGIRLRFFEENAEAKQYISYYERVDLDFIDFSNNENPEDEFNSWVKKEARLPFTMENERLFYFALFKISNKDNGYLVKFHHIISDGWSINIMTESICDTYMKLLKGDDITSSIKHSYIDYIANEQKYLLSDRFLKNKLFWNEKFKVLPNGFLNMSSDTIEGKRKTFELEPVVSSKIKKFAADNKYSLNTFFIMLYLLYFYKTTQQEDIVIGTPVYNRSGKQEKSMFGMFTSTMPFRFTVDDNLNVMDTIIKVNKQLKECYFNQKYPYDLLIQDVELKKKGYDNLFNTCVNYYNTKLNSKLNSFPIENVEFYNGHQIYSMQLIIKEWSDSGNLTLEFDYKVNDYSDEQIEDMYARLLNLADSIIMNPFEKLRNLTLLCNDERKKLLYAFNVTEAEYPKDKVIYQLFEQQVEKTPDSTAIYFNNIELTYRKLNEKANQLARYLVKKGIGKETIVGLLTNHSIETVIGILGILKAGGAYLPIDCNYPSDRINYMLKDSDSKALLTDIELSEGIDFSGEIINLDNQDLYTGDISNLECINKPSDLVYVIYTSGSMGKPKGSMIEYQSLVNYIWWAKKMYIRNETEVFPLYSSLAFDLTVTSIFTPLISGSIIAVYDDNSNDEYVLFRIMKDNKATVVKLTPSHLSLLKDKDNSNSSVRRFIVGGEDLKVNLAKDVYESFNGKVDIYNEYGPTETVVGCMIHKYTYESDNGISVPIGVPADNVQIYVLDKNLKPVPINTVGEIYISGDGIARGYLNSPKLTQEKFIDNHFVKGRMYKTGDLAKFLNNGRIEYVGRADQQVKIRGYRIELGEIEKYLLNHEAIKDCLVVDMEEKNSMKYLCAYIVKKAQVTVYELKHFLLTCLPDYMIPLYFIELVEIPLTRNGKLDRERLPKPVVEPIENAGFIEYRNEKEKSLIKTMCDIFNLERVSVIQNFYHLGGDSIKAIQIASKLNEKGWKINVKDILSNPIIEDMALCIEQNKGLAINQEPCEGSIRPTAIVSWFFLHNHSNSNHYNQSVLLELNQSIEIKNLEIILNNLIKHHDSLRINFNPLVGELFYNNKHLDKFYNIQEYDLTNLSYSMQIDKMTFLADELKSSFNIENEVLIKACVFNLGLSENIMLITAHHFVVDGVSWRIILEDINTMVRQINNGERIVLSSKTHSYQEWAKDIENYYIYKMGEEQSYWKHVLSKEFSFPVDYDLGEDTVDSSCTISVQMYEALTECLMTKANIPYNTETKDLLIVALLRTIKELSGSEDIVVELEGHGRDNISENVDVSRTIGWFTSLYPFYFKLKNDNLSEQIKEVKEEIRKIPNKGIGFGVLKYLLKEIDEDEKINKYVRFNFLGDFSAEDKNRPVNLLKDQIGSDYDKRNKLTYILEINCFIVGGELNVLLTYSKNKFYEKTMKRYLDSFMNELTAIINHCCNSESMEFTPSDFDTLDITAEELDSLFI</sequence>
<dbReference type="FunFam" id="3.40.50.980:FF:000001">
    <property type="entry name" value="Non-ribosomal peptide synthetase"/>
    <property type="match status" value="1"/>
</dbReference>
<evidence type="ECO:0000313" key="5">
    <source>
        <dbReference type="EMBL" id="BCJ96188.1"/>
    </source>
</evidence>
<dbReference type="Proteomes" id="UP000515561">
    <property type="component" value="Chromosome"/>
</dbReference>
<dbReference type="Gene3D" id="1.10.1200.10">
    <property type="entry name" value="ACP-like"/>
    <property type="match status" value="1"/>
</dbReference>
<keyword evidence="4" id="KW-0045">Antibiotic biosynthesis</keyword>
<evidence type="ECO:0000256" key="4">
    <source>
        <dbReference type="ARBA" id="ARBA00023194"/>
    </source>
</evidence>
<keyword evidence="2" id="KW-0596">Phosphopantetheine</keyword>
<dbReference type="PROSITE" id="PS00012">
    <property type="entry name" value="PHOSPHOPANTETHEINE"/>
    <property type="match status" value="1"/>
</dbReference>
<dbReference type="Pfam" id="PF13193">
    <property type="entry name" value="AMP-binding_C"/>
    <property type="match status" value="1"/>
</dbReference>
<dbReference type="InterPro" id="IPR036736">
    <property type="entry name" value="ACP-like_sf"/>
</dbReference>
<dbReference type="InterPro" id="IPR025110">
    <property type="entry name" value="AMP-bd_C"/>
</dbReference>
<comment type="cofactor">
    <cofactor evidence="1">
        <name>pantetheine 4'-phosphate</name>
        <dbReference type="ChEBI" id="CHEBI:47942"/>
    </cofactor>
</comment>
<evidence type="ECO:0000256" key="3">
    <source>
        <dbReference type="ARBA" id="ARBA00022553"/>
    </source>
</evidence>
<dbReference type="Pfam" id="PF00550">
    <property type="entry name" value="PP-binding"/>
    <property type="match status" value="1"/>
</dbReference>
<evidence type="ECO:0000313" key="6">
    <source>
        <dbReference type="Proteomes" id="UP000515561"/>
    </source>
</evidence>
<dbReference type="SUPFAM" id="SSF52777">
    <property type="entry name" value="CoA-dependent acyltransferases"/>
    <property type="match status" value="4"/>
</dbReference>
<dbReference type="InterPro" id="IPR045851">
    <property type="entry name" value="AMP-bd_C_sf"/>
</dbReference>
<keyword evidence="6" id="KW-1185">Reference proteome</keyword>
<dbReference type="InterPro" id="IPR023213">
    <property type="entry name" value="CAT-like_dom_sf"/>
</dbReference>
<dbReference type="GO" id="GO:0008610">
    <property type="term" value="P:lipid biosynthetic process"/>
    <property type="evidence" value="ECO:0007669"/>
    <property type="project" value="UniProtKB-ARBA"/>
</dbReference>
<dbReference type="Gene3D" id="3.30.300.30">
    <property type="match status" value="1"/>
</dbReference>
<dbReference type="PROSITE" id="PS50075">
    <property type="entry name" value="CARRIER"/>
    <property type="match status" value="1"/>
</dbReference>
<evidence type="ECO:0000256" key="2">
    <source>
        <dbReference type="ARBA" id="ARBA00022450"/>
    </source>
</evidence>
<dbReference type="Pfam" id="PF00668">
    <property type="entry name" value="Condensation"/>
    <property type="match status" value="2"/>
</dbReference>